<protein>
    <recommendedName>
        <fullName evidence="3">cellulase</fullName>
        <ecNumber evidence="3">3.2.1.4</ecNumber>
    </recommendedName>
</protein>
<evidence type="ECO:0000256" key="5">
    <source>
        <dbReference type="ARBA" id="ARBA00023001"/>
    </source>
</evidence>
<evidence type="ECO:0000256" key="2">
    <source>
        <dbReference type="ARBA" id="ARBA00009209"/>
    </source>
</evidence>
<comment type="catalytic activity">
    <reaction evidence="1">
        <text>Endohydrolysis of (1-&gt;4)-beta-D-glucosidic linkages in cellulose, lichenin and cereal beta-D-glucans.</text>
        <dbReference type="EC" id="3.2.1.4"/>
    </reaction>
</comment>
<dbReference type="InterPro" id="IPR008928">
    <property type="entry name" value="6-hairpin_glycosidase_sf"/>
</dbReference>
<comment type="similarity">
    <text evidence="2">Belongs to the glycosyl hydrolase 8 (cellulase D) family.</text>
</comment>
<evidence type="ECO:0000256" key="1">
    <source>
        <dbReference type="ARBA" id="ARBA00000966"/>
    </source>
</evidence>
<accession>A0A254PYD2</accession>
<proteinExistence type="inferred from homology"/>
<dbReference type="AlphaFoldDB" id="A0A254PYD2"/>
<dbReference type="Gene3D" id="1.50.10.10">
    <property type="match status" value="1"/>
</dbReference>
<evidence type="ECO:0000256" key="4">
    <source>
        <dbReference type="ARBA" id="ARBA00022801"/>
    </source>
</evidence>
<gene>
    <name evidence="8" type="ORF">CBI30_07425</name>
</gene>
<dbReference type="InterPro" id="IPR012341">
    <property type="entry name" value="6hp_glycosidase-like_sf"/>
</dbReference>
<sequence length="409" mass="45162">MISRFSAPFLTLPLKAKRNLWIAKRCLSIGLFIFGVLQSPTVSAALNCEPVSWALWNSFKNSFIEADGRVIAGAAPQFQSFSEGQSYAMVFALIANDPKTFDLLWRWSMVNLANNNIDSRLPAWTWGKAEDGTWKILDENSASDADIWYAYALLEAGRLWQRSDYIADANKILALVENKSIVILPGLGKMLLPGPFGFTLSSDQWQLNPSYLPIPVLRRLALNNNKGPWSEIAINTDKMITASSPKGLVPDWIDYQAQSADTGKFIIDATKGDLGSYDAIRVYLWAGMTSSQDPLANSIINSLAGMNKIIQVSGNPPEKVNTLTGSSSGIAPLGFSAAVAPFLKASKKNVLLKSQTERAQLLQYLSPPPIYYDYVLSLFGMGWIENRYRFSSNGQINLNWNPVCTPKIS</sequence>
<dbReference type="OrthoDB" id="9766708at2"/>
<organism evidence="8 9">
    <name type="scientific">Polynucleobacter aenigmaticus</name>
    <dbReference type="NCBI Taxonomy" id="1743164"/>
    <lineage>
        <taxon>Bacteria</taxon>
        <taxon>Pseudomonadati</taxon>
        <taxon>Pseudomonadota</taxon>
        <taxon>Betaproteobacteria</taxon>
        <taxon>Burkholderiales</taxon>
        <taxon>Burkholderiaceae</taxon>
        <taxon>Polynucleobacter</taxon>
    </lineage>
</organism>
<name>A0A254PYD2_9BURK</name>
<keyword evidence="7" id="KW-0624">Polysaccharide degradation</keyword>
<dbReference type="EC" id="3.2.1.4" evidence="3"/>
<evidence type="ECO:0000256" key="6">
    <source>
        <dbReference type="ARBA" id="ARBA00023295"/>
    </source>
</evidence>
<evidence type="ECO:0000256" key="7">
    <source>
        <dbReference type="ARBA" id="ARBA00023326"/>
    </source>
</evidence>
<reference evidence="8 9" key="1">
    <citation type="submission" date="2017-05" db="EMBL/GenBank/DDBJ databases">
        <title>Polynucleobacter sp. MWH-K35W1 isolated from the permanently anoxic monimolimnion of a meromictic lake.</title>
        <authorList>
            <person name="Hahn M.W."/>
        </authorList>
    </citation>
    <scope>NUCLEOTIDE SEQUENCE [LARGE SCALE GENOMIC DNA]</scope>
    <source>
        <strain evidence="8 9">MWH-K35W1</strain>
    </source>
</reference>
<keyword evidence="7" id="KW-0119">Carbohydrate metabolism</keyword>
<dbReference type="RefSeq" id="WP_088527680.1">
    <property type="nucleotide sequence ID" value="NZ_NGUO01000011.1"/>
</dbReference>
<keyword evidence="5" id="KW-0136">Cellulose degradation</keyword>
<dbReference type="InterPro" id="IPR002037">
    <property type="entry name" value="Glyco_hydro_8"/>
</dbReference>
<evidence type="ECO:0000256" key="3">
    <source>
        <dbReference type="ARBA" id="ARBA00012601"/>
    </source>
</evidence>
<keyword evidence="9" id="KW-1185">Reference proteome</keyword>
<dbReference type="SUPFAM" id="SSF48208">
    <property type="entry name" value="Six-hairpin glycosidases"/>
    <property type="match status" value="1"/>
</dbReference>
<evidence type="ECO:0000313" key="9">
    <source>
        <dbReference type="Proteomes" id="UP000198104"/>
    </source>
</evidence>
<evidence type="ECO:0000313" key="8">
    <source>
        <dbReference type="EMBL" id="OWS71268.1"/>
    </source>
</evidence>
<dbReference type="GO" id="GO:0008810">
    <property type="term" value="F:cellulase activity"/>
    <property type="evidence" value="ECO:0007669"/>
    <property type="project" value="UniProtKB-EC"/>
</dbReference>
<comment type="caution">
    <text evidence="8">The sequence shown here is derived from an EMBL/GenBank/DDBJ whole genome shotgun (WGS) entry which is preliminary data.</text>
</comment>
<dbReference type="Pfam" id="PF01270">
    <property type="entry name" value="Glyco_hydro_8"/>
    <property type="match status" value="1"/>
</dbReference>
<keyword evidence="4" id="KW-0378">Hydrolase</keyword>
<dbReference type="Proteomes" id="UP000198104">
    <property type="component" value="Unassembled WGS sequence"/>
</dbReference>
<dbReference type="GO" id="GO:0030245">
    <property type="term" value="P:cellulose catabolic process"/>
    <property type="evidence" value="ECO:0007669"/>
    <property type="project" value="UniProtKB-KW"/>
</dbReference>
<dbReference type="NCBIfam" id="NF008305">
    <property type="entry name" value="PRK11097.1"/>
    <property type="match status" value="1"/>
</dbReference>
<dbReference type="PRINTS" id="PR00735">
    <property type="entry name" value="GLHYDRLASE8"/>
</dbReference>
<dbReference type="EMBL" id="NGUO01000011">
    <property type="protein sequence ID" value="OWS71268.1"/>
    <property type="molecule type" value="Genomic_DNA"/>
</dbReference>
<keyword evidence="6" id="KW-0326">Glycosidase</keyword>